<dbReference type="Proteomes" id="UP000193228">
    <property type="component" value="Unassembled WGS sequence"/>
</dbReference>
<accession>A0A1X7M4S1</accession>
<name>A0A1X7M4S1_9BURK</name>
<dbReference type="OrthoDB" id="272779at2"/>
<gene>
    <name evidence="1" type="ORF">SAMN06265784_11957</name>
</gene>
<evidence type="ECO:0000313" key="1">
    <source>
        <dbReference type="EMBL" id="SMG61095.1"/>
    </source>
</evidence>
<dbReference type="RefSeq" id="WP_085489684.1">
    <property type="nucleotide sequence ID" value="NZ_FXAT01000019.1"/>
</dbReference>
<reference evidence="2" key="1">
    <citation type="submission" date="2017-04" db="EMBL/GenBank/DDBJ databases">
        <authorList>
            <person name="Varghese N."/>
            <person name="Submissions S."/>
        </authorList>
    </citation>
    <scope>NUCLEOTIDE SEQUENCE [LARGE SCALE GENOMIC DNA]</scope>
    <source>
        <strain evidence="2">LMG 29540</strain>
    </source>
</reference>
<keyword evidence="2" id="KW-1185">Reference proteome</keyword>
<dbReference type="EMBL" id="FXAT01000019">
    <property type="protein sequence ID" value="SMG61095.1"/>
    <property type="molecule type" value="Genomic_DNA"/>
</dbReference>
<protein>
    <submittedName>
        <fullName evidence="1">Uncharacterized protein</fullName>
    </submittedName>
</protein>
<organism evidence="1 2">
    <name type="scientific">Paraburkholderia susongensis</name>
    <dbReference type="NCBI Taxonomy" id="1515439"/>
    <lineage>
        <taxon>Bacteria</taxon>
        <taxon>Pseudomonadati</taxon>
        <taxon>Pseudomonadota</taxon>
        <taxon>Betaproteobacteria</taxon>
        <taxon>Burkholderiales</taxon>
        <taxon>Burkholderiaceae</taxon>
        <taxon>Paraburkholderia</taxon>
    </lineage>
</organism>
<sequence>MTAWRNNERKAYGVISDTDRVVLGSLKEERGIATSNLITPYIFNFINLKSAPVEIKYLLGKTAGACLTSGSSPWSIHWNSP</sequence>
<dbReference type="AlphaFoldDB" id="A0A1X7M4S1"/>
<proteinExistence type="predicted"/>
<evidence type="ECO:0000313" key="2">
    <source>
        <dbReference type="Proteomes" id="UP000193228"/>
    </source>
</evidence>